<sequence>MIGVSQPLSGMTVLDLGEVVQGPVAAQVLGDHGADVIKVERGVRGDMLRSLDRPAIEAGEPSSYYAGVNRNKRSIALNLKTREGMSALHRLLARADVLVHSYRPAAVERLGLAYELLAERYPRLVYASASGFGESGPYAHKAGQDMLAQSLSGMARTVGDRTLSAHLNPVPAVDYASGMLLAQGILVALFERERSGRGQKVSVNLLDTALALQTLESASLLMYDHETNWVTDWYHGVFPTADGMVTVLGLFRDNALGMLCKALEVEDLSRRPEFATADLQARNAAAANELLRDAVAALTTRDATERFDAVDLLSAPLLTLRETLEDPQVLENGTVTTVDVEGRRTTRILGNPVRLSRTPASVARGVSGVGADTEAVLREAGFDDDELRALRESGAVR</sequence>
<dbReference type="GO" id="GO:0008410">
    <property type="term" value="F:CoA-transferase activity"/>
    <property type="evidence" value="ECO:0007669"/>
    <property type="project" value="TreeGrafter"/>
</dbReference>
<protein>
    <submittedName>
        <fullName evidence="2">Crotonobetainyl-CoA:carnitine CoA-transferase CaiB-like acyl-CoA transferase</fullName>
    </submittedName>
</protein>
<keyword evidence="1" id="KW-0808">Transferase</keyword>
<dbReference type="Gene3D" id="3.30.1540.10">
    <property type="entry name" value="formyl-coa transferase, domain 3"/>
    <property type="match status" value="1"/>
</dbReference>
<dbReference type="InterPro" id="IPR023606">
    <property type="entry name" value="CoA-Trfase_III_dom_1_sf"/>
</dbReference>
<dbReference type="EMBL" id="PHUJ01000003">
    <property type="protein sequence ID" value="PKB30195.1"/>
    <property type="molecule type" value="Genomic_DNA"/>
</dbReference>
<gene>
    <name evidence="2" type="ORF">ATL51_1852</name>
</gene>
<evidence type="ECO:0000313" key="2">
    <source>
        <dbReference type="EMBL" id="PKB30195.1"/>
    </source>
</evidence>
<dbReference type="AlphaFoldDB" id="A0AA44UMT7"/>
<dbReference type="InterPro" id="IPR050483">
    <property type="entry name" value="CoA-transferase_III_domain"/>
</dbReference>
<reference evidence="2 3" key="1">
    <citation type="submission" date="2017-11" db="EMBL/GenBank/DDBJ databases">
        <title>Sequencing the genomes of 1000 actinobacteria strains.</title>
        <authorList>
            <person name="Klenk H.-P."/>
        </authorList>
    </citation>
    <scope>NUCLEOTIDE SEQUENCE [LARGE SCALE GENOMIC DNA]</scope>
    <source>
        <strain evidence="2 3">DSM 44104</strain>
    </source>
</reference>
<evidence type="ECO:0000256" key="1">
    <source>
        <dbReference type="ARBA" id="ARBA00022679"/>
    </source>
</evidence>
<dbReference type="InterPro" id="IPR003673">
    <property type="entry name" value="CoA-Trfase_fam_III"/>
</dbReference>
<organism evidence="2 3">
    <name type="scientific">Pseudonocardia alni</name>
    <name type="common">Amycolata alni</name>
    <dbReference type="NCBI Taxonomy" id="33907"/>
    <lineage>
        <taxon>Bacteria</taxon>
        <taxon>Bacillati</taxon>
        <taxon>Actinomycetota</taxon>
        <taxon>Actinomycetes</taxon>
        <taxon>Pseudonocardiales</taxon>
        <taxon>Pseudonocardiaceae</taxon>
        <taxon>Pseudonocardia</taxon>
    </lineage>
</organism>
<evidence type="ECO:0000313" key="3">
    <source>
        <dbReference type="Proteomes" id="UP000232453"/>
    </source>
</evidence>
<dbReference type="Pfam" id="PF02515">
    <property type="entry name" value="CoA_transf_3"/>
    <property type="match status" value="1"/>
</dbReference>
<comment type="caution">
    <text evidence="2">The sequence shown here is derived from an EMBL/GenBank/DDBJ whole genome shotgun (WGS) entry which is preliminary data.</text>
</comment>
<dbReference type="Proteomes" id="UP000232453">
    <property type="component" value="Unassembled WGS sequence"/>
</dbReference>
<dbReference type="SUPFAM" id="SSF89796">
    <property type="entry name" value="CoA-transferase family III (CaiB/BaiF)"/>
    <property type="match status" value="1"/>
</dbReference>
<proteinExistence type="predicted"/>
<dbReference type="PANTHER" id="PTHR48207">
    <property type="entry name" value="SUCCINATE--HYDROXYMETHYLGLUTARATE COA-TRANSFERASE"/>
    <property type="match status" value="1"/>
</dbReference>
<dbReference type="PANTHER" id="PTHR48207:SF3">
    <property type="entry name" value="SUCCINATE--HYDROXYMETHYLGLUTARATE COA-TRANSFERASE"/>
    <property type="match status" value="1"/>
</dbReference>
<accession>A0AA44UMT7</accession>
<name>A0AA44UMT7_PSEA5</name>
<dbReference type="Gene3D" id="3.40.50.10540">
    <property type="entry name" value="Crotonobetainyl-coa:carnitine coa-transferase, domain 1"/>
    <property type="match status" value="1"/>
</dbReference>
<dbReference type="InterPro" id="IPR044855">
    <property type="entry name" value="CoA-Trfase_III_dom3_sf"/>
</dbReference>